<evidence type="ECO:0000256" key="2">
    <source>
        <dbReference type="ARBA" id="ARBA00022723"/>
    </source>
</evidence>
<dbReference type="InterPro" id="IPR041006">
    <property type="entry name" value="Morc_S5"/>
</dbReference>
<dbReference type="PANTHER" id="PTHR23336">
    <property type="entry name" value="ZINC FINGER CW-TYPE COILED-COIL DOMAIN PROTEIN 3"/>
    <property type="match status" value="1"/>
</dbReference>
<keyword evidence="4" id="KW-0862">Zinc</keyword>
<sequence>MVDCALSRGVRLSRTAPSYLAANATSHTWPFSAIAELIDNAYDPDVKAGRLYIDTRKFGTVDSVVLVDDGAGMSADKLHRMLSFGFSDKTSINGHAPIGRYGNGFKSGSMRLGKDVIVFTKQASTKSVGFLSQTYLKISKAETVLVPILTWNTATDVLIDCEDTEGSLRDIKKYSLFGTTEALLEEFKEIKSKHGTKIVIYNLKKGEDNRTELDLQSVEDDIINPESQMMDMTEDYRPEVEHKPLYRKSLKEYCSILYLKPMMKIYIKNHKVKNKLISKSLSQTEKDVYKPQFLKQGIVRVTFGFAPKQAGHITDYGLMIYHKNRLIQAYERIGIQTKASDSLGEGVIGVVTSVDFLEANHIKQDFIRNDKYHATINALAKKLKDYCVAMKGGKSQTAEATVRPDWQWVQCDKCDKFRRLPTFIADCDLPKEWYCYMNNDPSRNRCDIEQEPEDEDEALSKATYNKVKIPKTSRRAVEAALETKRQNLQQKELELKKQENMLAKKAHKAVADLLQHSTMNSRKRPHNGDIGATSSKKQHTGDDNNVDFRIEVNMDFDEDEPEHLSPRNKQQTSTKAHPPEKQNRARGSSVVKPHKEPNEIILIDTDEEIPKQISPVLVSVKDHTKADIAEVCTINDVKVSQGASLLKTPNSSASTSTKALSGLNSSKLGLREIAQYSGDISKQEHAIKKEIDPAKTYIKKEIDPIKKEKDSVVAPQIYKVPKVETDSVQAQTNPVYIYDTDMAAKLNATESSLNAKLNATESSLNAKLTTAEKRLKTLQKNVVRLIGLITPDLDIKDLDDLDVILPQMLEVNEANEAKETEAAMQKDASN</sequence>
<feature type="region of interest" description="Disordered" evidence="8">
    <location>
        <begin position="516"/>
        <end position="545"/>
    </location>
</feature>
<keyword evidence="6" id="KW-0539">Nucleus</keyword>
<name>A0A8J1TCE2_OWEFU</name>
<gene>
    <name evidence="9" type="ORF">OFUS_LOCUS23025</name>
</gene>
<comment type="subcellular location">
    <subcellularLocation>
        <location evidence="1">Nucleus</location>
    </subcellularLocation>
</comment>
<evidence type="ECO:0000256" key="6">
    <source>
        <dbReference type="ARBA" id="ARBA00023242"/>
    </source>
</evidence>
<comment type="caution">
    <text evidence="9">The sequence shown here is derived from an EMBL/GenBank/DDBJ whole genome shotgun (WGS) entry which is preliminary data.</text>
</comment>
<dbReference type="InterPro" id="IPR045261">
    <property type="entry name" value="MORC_ATPase"/>
</dbReference>
<dbReference type="OrthoDB" id="757982at2759"/>
<dbReference type="Gene3D" id="3.30.565.10">
    <property type="entry name" value="Histidine kinase-like ATPase, C-terminal domain"/>
    <property type="match status" value="1"/>
</dbReference>
<dbReference type="AlphaFoldDB" id="A0A8J1TCE2"/>
<evidence type="ECO:0000256" key="7">
    <source>
        <dbReference type="SAM" id="Coils"/>
    </source>
</evidence>
<organism evidence="9 10">
    <name type="scientific">Owenia fusiformis</name>
    <name type="common">Polychaete worm</name>
    <dbReference type="NCBI Taxonomy" id="6347"/>
    <lineage>
        <taxon>Eukaryota</taxon>
        <taxon>Metazoa</taxon>
        <taxon>Spiralia</taxon>
        <taxon>Lophotrochozoa</taxon>
        <taxon>Annelida</taxon>
        <taxon>Polychaeta</taxon>
        <taxon>Sedentaria</taxon>
        <taxon>Canalipalpata</taxon>
        <taxon>Sabellida</taxon>
        <taxon>Oweniida</taxon>
        <taxon>Oweniidae</taxon>
        <taxon>Owenia</taxon>
    </lineage>
</organism>
<keyword evidence="3" id="KW-0863">Zinc-finger</keyword>
<dbReference type="PROSITE" id="PS51050">
    <property type="entry name" value="ZF_CW"/>
    <property type="match status" value="1"/>
</dbReference>
<dbReference type="EMBL" id="CAIIXF020000011">
    <property type="protein sequence ID" value="CAH1798953.1"/>
    <property type="molecule type" value="Genomic_DNA"/>
</dbReference>
<feature type="coiled-coil region" evidence="7">
    <location>
        <begin position="474"/>
        <end position="508"/>
    </location>
</feature>
<dbReference type="Pfam" id="PF07496">
    <property type="entry name" value="zf-CW"/>
    <property type="match status" value="1"/>
</dbReference>
<dbReference type="SUPFAM" id="SSF55874">
    <property type="entry name" value="ATPase domain of HSP90 chaperone/DNA topoisomerase II/histidine kinase"/>
    <property type="match status" value="1"/>
</dbReference>
<reference evidence="9" key="1">
    <citation type="submission" date="2022-03" db="EMBL/GenBank/DDBJ databases">
        <authorList>
            <person name="Martin C."/>
        </authorList>
    </citation>
    <scope>NUCLEOTIDE SEQUENCE</scope>
</reference>
<dbReference type="InterPro" id="IPR011124">
    <property type="entry name" value="Znf_CW"/>
</dbReference>
<dbReference type="GO" id="GO:0005634">
    <property type="term" value="C:nucleus"/>
    <property type="evidence" value="ECO:0007669"/>
    <property type="project" value="UniProtKB-SubCell"/>
</dbReference>
<evidence type="ECO:0000256" key="5">
    <source>
        <dbReference type="ARBA" id="ARBA00023054"/>
    </source>
</evidence>
<keyword evidence="5 7" id="KW-0175">Coiled coil</keyword>
<keyword evidence="10" id="KW-1185">Reference proteome</keyword>
<dbReference type="Gene3D" id="3.30.40.100">
    <property type="match status" value="1"/>
</dbReference>
<evidence type="ECO:0000256" key="1">
    <source>
        <dbReference type="ARBA" id="ARBA00004123"/>
    </source>
</evidence>
<dbReference type="GO" id="GO:0008270">
    <property type="term" value="F:zinc ion binding"/>
    <property type="evidence" value="ECO:0007669"/>
    <property type="project" value="UniProtKB-KW"/>
</dbReference>
<evidence type="ECO:0000313" key="9">
    <source>
        <dbReference type="EMBL" id="CAH1798953.1"/>
    </source>
</evidence>
<dbReference type="InterPro" id="IPR036890">
    <property type="entry name" value="HATPase_C_sf"/>
</dbReference>
<keyword evidence="2" id="KW-0479">Metal-binding</keyword>
<protein>
    <submittedName>
        <fullName evidence="9">Uncharacterized protein</fullName>
    </submittedName>
</protein>
<dbReference type="Pfam" id="PF17942">
    <property type="entry name" value="Morc6_S5"/>
    <property type="match status" value="1"/>
</dbReference>
<evidence type="ECO:0000256" key="8">
    <source>
        <dbReference type="SAM" id="MobiDB-lite"/>
    </source>
</evidence>
<dbReference type="Proteomes" id="UP000749559">
    <property type="component" value="Unassembled WGS sequence"/>
</dbReference>
<evidence type="ECO:0000256" key="4">
    <source>
        <dbReference type="ARBA" id="ARBA00022833"/>
    </source>
</evidence>
<evidence type="ECO:0000313" key="10">
    <source>
        <dbReference type="Proteomes" id="UP000749559"/>
    </source>
</evidence>
<feature type="region of interest" description="Disordered" evidence="8">
    <location>
        <begin position="558"/>
        <end position="596"/>
    </location>
</feature>
<evidence type="ECO:0000256" key="3">
    <source>
        <dbReference type="ARBA" id="ARBA00022771"/>
    </source>
</evidence>
<dbReference type="GO" id="GO:0016887">
    <property type="term" value="F:ATP hydrolysis activity"/>
    <property type="evidence" value="ECO:0007669"/>
    <property type="project" value="InterPro"/>
</dbReference>
<dbReference type="Pfam" id="PF13589">
    <property type="entry name" value="HATPase_c_3"/>
    <property type="match status" value="1"/>
</dbReference>
<dbReference type="PANTHER" id="PTHR23336:SF76">
    <property type="entry name" value="MORC S5 DOMAIN-CONTAINING PROTEIN"/>
    <property type="match status" value="1"/>
</dbReference>
<proteinExistence type="predicted"/>
<accession>A0A8J1TCE2</accession>